<accession>A0A5C5FNN6</accession>
<organism evidence="2 3">
    <name type="scientific">Rhodotorula diobovata</name>
    <dbReference type="NCBI Taxonomy" id="5288"/>
    <lineage>
        <taxon>Eukaryota</taxon>
        <taxon>Fungi</taxon>
        <taxon>Dikarya</taxon>
        <taxon>Basidiomycota</taxon>
        <taxon>Pucciniomycotina</taxon>
        <taxon>Microbotryomycetes</taxon>
        <taxon>Sporidiobolales</taxon>
        <taxon>Sporidiobolaceae</taxon>
        <taxon>Rhodotorula</taxon>
    </lineage>
</organism>
<evidence type="ECO:0008006" key="4">
    <source>
        <dbReference type="Google" id="ProtNLM"/>
    </source>
</evidence>
<evidence type="ECO:0000313" key="3">
    <source>
        <dbReference type="Proteomes" id="UP000311382"/>
    </source>
</evidence>
<dbReference type="Proteomes" id="UP000311382">
    <property type="component" value="Unassembled WGS sequence"/>
</dbReference>
<evidence type="ECO:0000313" key="2">
    <source>
        <dbReference type="EMBL" id="TNY17929.1"/>
    </source>
</evidence>
<sequence>TLLSSRWLEETDPHVFFHQVESQCSHLNAAYKADAEAGDPDDVDNKADSVKAISMNVVRDIVQVLLPSEYSSALGPNIKRKTTYWDLKEMVLTLHADRQSRDLLQEIAARQASAFAVGQPQGQQLLPPAHPGPPAPSYPAQQQQPDHAHRTDTPSGQGSGSWREPRRRTRRSGNSDRAAKIDVKRYSGYDKWRGSTFTDANGAERFKIPADSCFGCFKQGHRVAQCPLESPDERARSRVAELARDRITVPVSDAMALHVVDLSGETQ</sequence>
<name>A0A5C5FNN6_9BASI</name>
<dbReference type="OrthoDB" id="2540715at2759"/>
<keyword evidence="3" id="KW-1185">Reference proteome</keyword>
<proteinExistence type="predicted"/>
<feature type="compositionally biased region" description="Pro residues" evidence="1">
    <location>
        <begin position="128"/>
        <end position="137"/>
    </location>
</feature>
<protein>
    <recommendedName>
        <fullName evidence="4">CCHC-type domain-containing protein</fullName>
    </recommendedName>
</protein>
<feature type="non-terminal residue" evidence="2">
    <location>
        <position position="267"/>
    </location>
</feature>
<comment type="caution">
    <text evidence="2">The sequence shown here is derived from an EMBL/GenBank/DDBJ whole genome shotgun (WGS) entry which is preliminary data.</text>
</comment>
<feature type="region of interest" description="Disordered" evidence="1">
    <location>
        <begin position="118"/>
        <end position="179"/>
    </location>
</feature>
<reference evidence="2 3" key="1">
    <citation type="submission" date="2019-03" db="EMBL/GenBank/DDBJ databases">
        <title>Rhodosporidium diobovatum UCD-FST 08-225 genome sequencing, assembly, and annotation.</title>
        <authorList>
            <person name="Fakankun I.U."/>
            <person name="Fristensky B."/>
            <person name="Levin D.B."/>
        </authorList>
    </citation>
    <scope>NUCLEOTIDE SEQUENCE [LARGE SCALE GENOMIC DNA]</scope>
    <source>
        <strain evidence="2 3">UCD-FST 08-225</strain>
    </source>
</reference>
<dbReference type="EMBL" id="SOZI01000166">
    <property type="protein sequence ID" value="TNY17929.1"/>
    <property type="molecule type" value="Genomic_DNA"/>
</dbReference>
<gene>
    <name evidence="2" type="ORF">DMC30DRAFT_82855</name>
</gene>
<feature type="compositionally biased region" description="Low complexity" evidence="1">
    <location>
        <begin position="118"/>
        <end position="127"/>
    </location>
</feature>
<dbReference type="AlphaFoldDB" id="A0A5C5FNN6"/>
<feature type="non-terminal residue" evidence="2">
    <location>
        <position position="1"/>
    </location>
</feature>
<evidence type="ECO:0000256" key="1">
    <source>
        <dbReference type="SAM" id="MobiDB-lite"/>
    </source>
</evidence>